<dbReference type="AlphaFoldDB" id="A0A269PFD3"/>
<keyword evidence="2 7" id="KW-0820">tRNA-binding</keyword>
<proteinExistence type="inferred from homology"/>
<dbReference type="Proteomes" id="UP000218041">
    <property type="component" value="Unassembled WGS sequence"/>
</dbReference>
<comment type="catalytic activity">
    <reaction evidence="7 8">
        <text>an N-acyl-L-alpha-aminoacyl-tRNA + H2O = an N-acyl-L-amino acid + a tRNA + H(+)</text>
        <dbReference type="Rhea" id="RHEA:54448"/>
        <dbReference type="Rhea" id="RHEA-COMP:10123"/>
        <dbReference type="Rhea" id="RHEA-COMP:13883"/>
        <dbReference type="ChEBI" id="CHEBI:15377"/>
        <dbReference type="ChEBI" id="CHEBI:15378"/>
        <dbReference type="ChEBI" id="CHEBI:59874"/>
        <dbReference type="ChEBI" id="CHEBI:78442"/>
        <dbReference type="ChEBI" id="CHEBI:138191"/>
        <dbReference type="EC" id="3.1.1.29"/>
    </reaction>
</comment>
<comment type="subcellular location">
    <subcellularLocation>
        <location evidence="7">Cytoplasm</location>
    </subcellularLocation>
</comment>
<feature type="binding site" evidence="7">
    <location>
        <position position="80"/>
    </location>
    <ligand>
        <name>tRNA</name>
        <dbReference type="ChEBI" id="CHEBI:17843"/>
    </ligand>
</feature>
<dbReference type="InterPro" id="IPR018171">
    <property type="entry name" value="Pept_tRNA_hydro_CS"/>
</dbReference>
<feature type="binding site" evidence="7">
    <location>
        <position position="20"/>
    </location>
    <ligand>
        <name>tRNA</name>
        <dbReference type="ChEBI" id="CHEBI:17843"/>
    </ligand>
</feature>
<keyword evidence="3 7" id="KW-0378">Hydrolase</keyword>
<comment type="function">
    <text evidence="7">Catalyzes the release of premature peptidyl moieties from peptidyl-tRNA molecules trapped in stalled 50S ribosomal subunits, and thus maintains levels of free tRNAs and 50S ribosomes.</text>
</comment>
<dbReference type="SUPFAM" id="SSF53178">
    <property type="entry name" value="Peptidyl-tRNA hydrolase-like"/>
    <property type="match status" value="1"/>
</dbReference>
<comment type="caution">
    <text evidence="10">The sequence shown here is derived from an EMBL/GenBank/DDBJ whole genome shotgun (WGS) entry which is preliminary data.</text>
</comment>
<dbReference type="PROSITE" id="PS01195">
    <property type="entry name" value="PEPT_TRNA_HYDROL_1"/>
    <property type="match status" value="1"/>
</dbReference>
<dbReference type="PANTHER" id="PTHR17224:SF1">
    <property type="entry name" value="PEPTIDYL-TRNA HYDROLASE"/>
    <property type="match status" value="1"/>
</dbReference>
<feature type="binding site" evidence="7">
    <location>
        <position position="78"/>
    </location>
    <ligand>
        <name>tRNA</name>
        <dbReference type="ChEBI" id="CHEBI:17843"/>
    </ligand>
</feature>
<protein>
    <recommendedName>
        <fullName evidence="6 7">Peptidyl-tRNA hydrolase</fullName>
        <shortName evidence="7">Pth</shortName>
        <ecNumber evidence="1 7">3.1.1.29</ecNumber>
    </recommendedName>
</protein>
<keyword evidence="4 7" id="KW-0694">RNA-binding</keyword>
<comment type="subunit">
    <text evidence="7">Monomer.</text>
</comment>
<evidence type="ECO:0000256" key="7">
    <source>
        <dbReference type="HAMAP-Rule" id="MF_00083"/>
    </source>
</evidence>
<evidence type="ECO:0000313" key="10">
    <source>
        <dbReference type="EMBL" id="PAJ69969.1"/>
    </source>
</evidence>
<dbReference type="GO" id="GO:0006515">
    <property type="term" value="P:protein quality control for misfolded or incompletely synthesized proteins"/>
    <property type="evidence" value="ECO:0007669"/>
    <property type="project" value="UniProtKB-UniRule"/>
</dbReference>
<evidence type="ECO:0000313" key="12">
    <source>
        <dbReference type="Proteomes" id="UP000215771"/>
    </source>
</evidence>
<evidence type="ECO:0000256" key="4">
    <source>
        <dbReference type="ARBA" id="ARBA00022884"/>
    </source>
</evidence>
<reference evidence="10 12" key="2">
    <citation type="submission" date="2017-08" db="EMBL/GenBank/DDBJ databases">
        <authorList>
            <person name="de Groot N.N."/>
        </authorList>
    </citation>
    <scope>NUCLEOTIDE SEQUENCE [LARGE SCALE GENOMIC DNA]</scope>
    <source>
        <strain evidence="10 12">NBT06-6</strain>
    </source>
</reference>
<dbReference type="Proteomes" id="UP000215771">
    <property type="component" value="Unassembled WGS sequence"/>
</dbReference>
<dbReference type="HAMAP" id="MF_00083">
    <property type="entry name" value="Pept_tRNA_hydro_bact"/>
    <property type="match status" value="1"/>
</dbReference>
<sequence>MSTSDSPLLVVGLGNPGPTYAGTRHNAGIALIDELCSRATPMPAQLAVHKRTNTEVAELAAGRLLPDRQVILARTRAFMNVSGGPIKALADYFRVSPSNLYVAYDELDLELGQLKLRTGGGDHGHNGLKSVTKSLGGKPYHKLALGIGRPPGRMAPADYVLKPFSSREQVELSIAAADAADLWRQSV</sequence>
<feature type="active site" description="Proton acceptor" evidence="7">
    <location>
        <position position="25"/>
    </location>
</feature>
<dbReference type="InterPro" id="IPR036416">
    <property type="entry name" value="Pept_tRNA_hydro_sf"/>
</dbReference>
<dbReference type="GO" id="GO:0005737">
    <property type="term" value="C:cytoplasm"/>
    <property type="evidence" value="ECO:0007669"/>
    <property type="project" value="UniProtKB-SubCell"/>
</dbReference>
<dbReference type="PROSITE" id="PS01196">
    <property type="entry name" value="PEPT_TRNA_HYDROL_2"/>
    <property type="match status" value="1"/>
</dbReference>
<reference evidence="11 13" key="1">
    <citation type="submission" date="2017-08" db="EMBL/GenBank/DDBJ databases">
        <title>Whole genome sequences of 6 clinical strains closest to Corynebacterium imitans.</title>
        <authorList>
            <person name="Bernier A.-M."/>
            <person name="Burdz T."/>
            <person name="Bernard K."/>
        </authorList>
    </citation>
    <scope>NUCLEOTIDE SEQUENCE [LARGE SCALE GENOMIC DNA]</scope>
    <source>
        <strain evidence="11 13">NML92-0415</strain>
    </source>
</reference>
<evidence type="ECO:0000256" key="1">
    <source>
        <dbReference type="ARBA" id="ARBA00013260"/>
    </source>
</evidence>
<feature type="site" description="Stabilizes the basic form of H active site to accept a proton" evidence="7">
    <location>
        <position position="105"/>
    </location>
</feature>
<gene>
    <name evidence="7" type="primary">pth</name>
    <name evidence="10" type="ORF">CIG21_05910</name>
    <name evidence="11" type="ORF">CKJ80_04920</name>
</gene>
<dbReference type="Gene3D" id="3.40.50.1470">
    <property type="entry name" value="Peptidyl-tRNA hydrolase"/>
    <property type="match status" value="1"/>
</dbReference>
<dbReference type="CDD" id="cd00462">
    <property type="entry name" value="PTH"/>
    <property type="match status" value="1"/>
</dbReference>
<dbReference type="PANTHER" id="PTHR17224">
    <property type="entry name" value="PEPTIDYL-TRNA HYDROLASE"/>
    <property type="match status" value="1"/>
</dbReference>
<evidence type="ECO:0000313" key="13">
    <source>
        <dbReference type="Proteomes" id="UP000218041"/>
    </source>
</evidence>
<evidence type="ECO:0000256" key="2">
    <source>
        <dbReference type="ARBA" id="ARBA00022555"/>
    </source>
</evidence>
<dbReference type="NCBIfam" id="TIGR00447">
    <property type="entry name" value="pth"/>
    <property type="match status" value="1"/>
</dbReference>
<evidence type="ECO:0000256" key="6">
    <source>
        <dbReference type="ARBA" id="ARBA00050038"/>
    </source>
</evidence>
<evidence type="ECO:0000256" key="5">
    <source>
        <dbReference type="ARBA" id="ARBA00038063"/>
    </source>
</evidence>
<feature type="binding site" evidence="7">
    <location>
        <position position="126"/>
    </location>
    <ligand>
        <name>tRNA</name>
        <dbReference type="ChEBI" id="CHEBI:17843"/>
    </ligand>
</feature>
<comment type="function">
    <text evidence="7">Hydrolyzes ribosome-free peptidyl-tRNAs (with 1 or more amino acids incorporated), which drop off the ribosome during protein synthesis, or as a result of ribosome stalling.</text>
</comment>
<comment type="similarity">
    <text evidence="5 7 9">Belongs to the PTH family.</text>
</comment>
<dbReference type="Pfam" id="PF01195">
    <property type="entry name" value="Pept_tRNA_hydro"/>
    <property type="match status" value="1"/>
</dbReference>
<keyword evidence="7" id="KW-0963">Cytoplasm</keyword>
<evidence type="ECO:0000256" key="3">
    <source>
        <dbReference type="ARBA" id="ARBA00022801"/>
    </source>
</evidence>
<evidence type="ECO:0000313" key="11">
    <source>
        <dbReference type="EMBL" id="PAT10721.1"/>
    </source>
</evidence>
<name>A0A269PFD3_9CORY</name>
<dbReference type="EMBL" id="NSGP01000005">
    <property type="protein sequence ID" value="PAT10721.1"/>
    <property type="molecule type" value="Genomic_DNA"/>
</dbReference>
<dbReference type="InterPro" id="IPR001328">
    <property type="entry name" value="Pept_tRNA_hydro"/>
</dbReference>
<organism evidence="10 12">
    <name type="scientific">Corynebacterium hadale</name>
    <dbReference type="NCBI Taxonomy" id="2026255"/>
    <lineage>
        <taxon>Bacteria</taxon>
        <taxon>Bacillati</taxon>
        <taxon>Actinomycetota</taxon>
        <taxon>Actinomycetes</taxon>
        <taxon>Mycobacteriales</taxon>
        <taxon>Corynebacteriaceae</taxon>
        <taxon>Corynebacterium</taxon>
    </lineage>
</organism>
<dbReference type="GO" id="GO:0072344">
    <property type="term" value="P:rescue of stalled ribosome"/>
    <property type="evidence" value="ECO:0007669"/>
    <property type="project" value="UniProtKB-UniRule"/>
</dbReference>
<evidence type="ECO:0000256" key="8">
    <source>
        <dbReference type="RuleBase" id="RU000673"/>
    </source>
</evidence>
<dbReference type="EMBL" id="NQMQ01000011">
    <property type="protein sequence ID" value="PAJ69969.1"/>
    <property type="molecule type" value="Genomic_DNA"/>
</dbReference>
<dbReference type="EC" id="3.1.1.29" evidence="1 7"/>
<dbReference type="RefSeq" id="WP_095276892.1">
    <property type="nucleotide sequence ID" value="NZ_CP047655.1"/>
</dbReference>
<feature type="site" description="Discriminates between blocked and unblocked aminoacyl-tRNA" evidence="7">
    <location>
        <position position="15"/>
    </location>
</feature>
<dbReference type="GO" id="GO:0004045">
    <property type="term" value="F:peptidyl-tRNA hydrolase activity"/>
    <property type="evidence" value="ECO:0007669"/>
    <property type="project" value="UniProtKB-UniRule"/>
</dbReference>
<dbReference type="GO" id="GO:0000049">
    <property type="term" value="F:tRNA binding"/>
    <property type="evidence" value="ECO:0007669"/>
    <property type="project" value="UniProtKB-UniRule"/>
</dbReference>
<evidence type="ECO:0000256" key="9">
    <source>
        <dbReference type="RuleBase" id="RU004320"/>
    </source>
</evidence>
<accession>A0A269PFD3</accession>